<reference evidence="2 3" key="1">
    <citation type="journal article" date="2022" name="Nat. Genet.">
        <title>Improved pea reference genome and pan-genome highlight genomic features and evolutionary characteristics.</title>
        <authorList>
            <person name="Yang T."/>
            <person name="Liu R."/>
            <person name="Luo Y."/>
            <person name="Hu S."/>
            <person name="Wang D."/>
            <person name="Wang C."/>
            <person name="Pandey M.K."/>
            <person name="Ge S."/>
            <person name="Xu Q."/>
            <person name="Li N."/>
            <person name="Li G."/>
            <person name="Huang Y."/>
            <person name="Saxena R.K."/>
            <person name="Ji Y."/>
            <person name="Li M."/>
            <person name="Yan X."/>
            <person name="He Y."/>
            <person name="Liu Y."/>
            <person name="Wang X."/>
            <person name="Xiang C."/>
            <person name="Varshney R.K."/>
            <person name="Ding H."/>
            <person name="Gao S."/>
            <person name="Zong X."/>
        </authorList>
    </citation>
    <scope>NUCLEOTIDE SEQUENCE [LARGE SCALE GENOMIC DNA]</scope>
    <source>
        <strain evidence="2 3">cv. Zhongwan 6</strain>
    </source>
</reference>
<feature type="compositionally biased region" description="Acidic residues" evidence="1">
    <location>
        <begin position="67"/>
        <end position="82"/>
    </location>
</feature>
<evidence type="ECO:0000256" key="1">
    <source>
        <dbReference type="SAM" id="MobiDB-lite"/>
    </source>
</evidence>
<evidence type="ECO:0000313" key="3">
    <source>
        <dbReference type="Proteomes" id="UP001058974"/>
    </source>
</evidence>
<dbReference type="AlphaFoldDB" id="A0A9D4Y084"/>
<dbReference type="EMBL" id="JAMSHJ010000003">
    <property type="protein sequence ID" value="KAI5429259.1"/>
    <property type="molecule type" value="Genomic_DNA"/>
</dbReference>
<feature type="region of interest" description="Disordered" evidence="1">
    <location>
        <begin position="67"/>
        <end position="94"/>
    </location>
</feature>
<name>A0A9D4Y084_PEA</name>
<dbReference type="Gramene" id="Psat03G0403600-T1">
    <property type="protein sequence ID" value="KAI5429259.1"/>
    <property type="gene ID" value="KIW84_034036"/>
</dbReference>
<proteinExistence type="predicted"/>
<dbReference type="InterPro" id="IPR036875">
    <property type="entry name" value="Znf_CCHC_sf"/>
</dbReference>
<dbReference type="Proteomes" id="UP001058974">
    <property type="component" value="Chromosome 3"/>
</dbReference>
<organism evidence="2 3">
    <name type="scientific">Pisum sativum</name>
    <name type="common">Garden pea</name>
    <name type="synonym">Lathyrus oleraceus</name>
    <dbReference type="NCBI Taxonomy" id="3888"/>
    <lineage>
        <taxon>Eukaryota</taxon>
        <taxon>Viridiplantae</taxon>
        <taxon>Streptophyta</taxon>
        <taxon>Embryophyta</taxon>
        <taxon>Tracheophyta</taxon>
        <taxon>Spermatophyta</taxon>
        <taxon>Magnoliopsida</taxon>
        <taxon>eudicotyledons</taxon>
        <taxon>Gunneridae</taxon>
        <taxon>Pentapetalae</taxon>
        <taxon>rosids</taxon>
        <taxon>fabids</taxon>
        <taxon>Fabales</taxon>
        <taxon>Fabaceae</taxon>
        <taxon>Papilionoideae</taxon>
        <taxon>50 kb inversion clade</taxon>
        <taxon>NPAAA clade</taxon>
        <taxon>Hologalegina</taxon>
        <taxon>IRL clade</taxon>
        <taxon>Fabeae</taxon>
        <taxon>Lathyrus</taxon>
    </lineage>
</organism>
<dbReference type="GO" id="GO:0003676">
    <property type="term" value="F:nucleic acid binding"/>
    <property type="evidence" value="ECO:0007669"/>
    <property type="project" value="InterPro"/>
</dbReference>
<evidence type="ECO:0008006" key="4">
    <source>
        <dbReference type="Google" id="ProtNLM"/>
    </source>
</evidence>
<protein>
    <recommendedName>
        <fullName evidence="4">CCHC-type domain-containing protein</fullName>
    </recommendedName>
</protein>
<evidence type="ECO:0000313" key="2">
    <source>
        <dbReference type="EMBL" id="KAI5429259.1"/>
    </source>
</evidence>
<comment type="caution">
    <text evidence="2">The sequence shown here is derived from an EMBL/GenBank/DDBJ whole genome shotgun (WGS) entry which is preliminary data.</text>
</comment>
<dbReference type="SUPFAM" id="SSF57756">
    <property type="entry name" value="Retrovirus zinc finger-like domains"/>
    <property type="match status" value="1"/>
</dbReference>
<accession>A0A9D4Y084</accession>
<sequence length="180" mass="20543">MGIGRSFNKATIECYNCHKLGHFQYEFPNGNNGAHFAEIEEKDEVLLMAYVELQESIKLEWENDYEDVENAEEAEEAEEDIDVVPSPNDSPTVETIATTGRVRKPPFWSADYVTGEGLSDTEEEANMARVEIENLAFMVEMLPYCYGMQHHKASIIRLSNLQKHRNYSGKDIPFLVPMDS</sequence>
<gene>
    <name evidence="2" type="ORF">KIW84_034036</name>
</gene>
<dbReference type="GO" id="GO:0008270">
    <property type="term" value="F:zinc ion binding"/>
    <property type="evidence" value="ECO:0007669"/>
    <property type="project" value="InterPro"/>
</dbReference>
<keyword evidence="3" id="KW-1185">Reference proteome</keyword>